<dbReference type="PANTHER" id="PTHR35478:SF1">
    <property type="entry name" value="ZINC FINGER FYVE DOMAIN-CONTAINING PROTEIN 26"/>
    <property type="match status" value="1"/>
</dbReference>
<accession>A0A6A3C1L1</accession>
<protein>
    <submittedName>
        <fullName evidence="2">Uncharacterized protein</fullName>
    </submittedName>
</protein>
<sequence length="306" mass="34778">MEKETELLSRLVANHLHLAQLEPLRATILALRTKDRELARAILQTIVANSGRFENIAWSPSCPSPALLTYLSTLELLQFNNPTSIWSFDPDTLRIRAEFLLLVQVLIDKILASLRRDVNLDNIEKKESESDGFEEEKPELLDRSEDLKEGNGELGDCVRVLDRFLELGMRRLRPDVVMDGCDDGGGEEDKAVLEKVLIEEEELVCLRKVIMDYADLFDALCTNIQRQLKGLDDVDLGMAIMVRREKVRVDSFDEEHKGVLSLMQKSVQLAHLDTMKVSTKDGDIEGAVSHIRFLHLDHGVEEVVYR</sequence>
<proteinExistence type="predicted"/>
<feature type="compositionally biased region" description="Basic and acidic residues" evidence="1">
    <location>
        <begin position="138"/>
        <end position="147"/>
    </location>
</feature>
<dbReference type="PANTHER" id="PTHR35478">
    <property type="entry name" value="ZINC FINGER FYVE DOMAIN PROTEIN"/>
    <property type="match status" value="1"/>
</dbReference>
<dbReference type="Proteomes" id="UP000436088">
    <property type="component" value="Unassembled WGS sequence"/>
</dbReference>
<keyword evidence="3" id="KW-1185">Reference proteome</keyword>
<comment type="caution">
    <text evidence="2">The sequence shown here is derived from an EMBL/GenBank/DDBJ whole genome shotgun (WGS) entry which is preliminary data.</text>
</comment>
<gene>
    <name evidence="2" type="ORF">F3Y22_tig00013738pilonHSYRG00078</name>
</gene>
<dbReference type="EMBL" id="VEPZ02000557">
    <property type="protein sequence ID" value="KAE8722724.1"/>
    <property type="molecule type" value="Genomic_DNA"/>
</dbReference>
<name>A0A6A3C1L1_HIBSY</name>
<reference evidence="2" key="1">
    <citation type="submission" date="2019-09" db="EMBL/GenBank/DDBJ databases">
        <title>Draft genome information of white flower Hibiscus syriacus.</title>
        <authorList>
            <person name="Kim Y.-M."/>
        </authorList>
    </citation>
    <scope>NUCLEOTIDE SEQUENCE [LARGE SCALE GENOMIC DNA]</scope>
    <source>
        <strain evidence="2">YM2019G1</strain>
    </source>
</reference>
<evidence type="ECO:0000313" key="3">
    <source>
        <dbReference type="Proteomes" id="UP000436088"/>
    </source>
</evidence>
<organism evidence="2 3">
    <name type="scientific">Hibiscus syriacus</name>
    <name type="common">Rose of Sharon</name>
    <dbReference type="NCBI Taxonomy" id="106335"/>
    <lineage>
        <taxon>Eukaryota</taxon>
        <taxon>Viridiplantae</taxon>
        <taxon>Streptophyta</taxon>
        <taxon>Embryophyta</taxon>
        <taxon>Tracheophyta</taxon>
        <taxon>Spermatophyta</taxon>
        <taxon>Magnoliopsida</taxon>
        <taxon>eudicotyledons</taxon>
        <taxon>Gunneridae</taxon>
        <taxon>Pentapetalae</taxon>
        <taxon>rosids</taxon>
        <taxon>malvids</taxon>
        <taxon>Malvales</taxon>
        <taxon>Malvaceae</taxon>
        <taxon>Malvoideae</taxon>
        <taxon>Hibiscus</taxon>
    </lineage>
</organism>
<dbReference type="AlphaFoldDB" id="A0A6A3C1L1"/>
<feature type="region of interest" description="Disordered" evidence="1">
    <location>
        <begin position="126"/>
        <end position="147"/>
    </location>
</feature>
<evidence type="ECO:0000313" key="2">
    <source>
        <dbReference type="EMBL" id="KAE8722724.1"/>
    </source>
</evidence>
<evidence type="ECO:0000256" key="1">
    <source>
        <dbReference type="SAM" id="MobiDB-lite"/>
    </source>
</evidence>